<comment type="caution">
    <text evidence="1">The sequence shown here is derived from an EMBL/GenBank/DDBJ whole genome shotgun (WGS) entry which is preliminary data.</text>
</comment>
<evidence type="ECO:0008006" key="3">
    <source>
        <dbReference type="Google" id="ProtNLM"/>
    </source>
</evidence>
<dbReference type="PATRIC" id="fig|157687.3.peg.1578"/>
<organism evidence="1 2">
    <name type="scientific">Leptotrichia wadei</name>
    <dbReference type="NCBI Taxonomy" id="157687"/>
    <lineage>
        <taxon>Bacteria</taxon>
        <taxon>Fusobacteriati</taxon>
        <taxon>Fusobacteriota</taxon>
        <taxon>Fusobacteriia</taxon>
        <taxon>Fusobacteriales</taxon>
        <taxon>Leptotrichiaceae</taxon>
        <taxon>Leptotrichia</taxon>
    </lineage>
</organism>
<dbReference type="RefSeq" id="WP_060918227.1">
    <property type="nucleotide sequence ID" value="NZ_KQ960091.1"/>
</dbReference>
<proteinExistence type="predicted"/>
<dbReference type="Proteomes" id="UP000070483">
    <property type="component" value="Unassembled WGS sequence"/>
</dbReference>
<accession>A0A134A6J5</accession>
<name>A0A134A6J5_9FUSO</name>
<keyword evidence="2" id="KW-1185">Reference proteome</keyword>
<dbReference type="STRING" id="157687.HMPREF3180_01586"/>
<gene>
    <name evidence="1" type="ORF">HMPREF3180_01586</name>
</gene>
<dbReference type="AlphaFoldDB" id="A0A134A6J5"/>
<dbReference type="OrthoDB" id="81824at2"/>
<protein>
    <recommendedName>
        <fullName evidence="3">Phage portal protein</fullName>
    </recommendedName>
</protein>
<sequence>MNKEERTRVKTYYDREQYSKSNLGKNMPGLFEGTVEIFNPIRDIVKALSNTALKDLGIENDKLKEIWEINQMTTFSKKIAKEMYLNEEVFVEVILTPDEQIRYILHNVDDVEYTEVFGEIKKFKVEGEQVYFDENGEEQSREYSREYIKLDTGTVKRTEKIDNETIETPFILNKIPVSKFKNDSNIIEALNIIDKINETESYIGRIFGIHGDPWLHANGIKQFADVNSSNSKIKKNAQLLEEARYKNKRIINTQNSKEMEASFKYIELTNPLISEMQNDIARLEKRLSNLFPEYLLVDTATQNVSEETYLLKNNGLKTKVASFREDFIKSLLELDKIALELSGSSDELTENDYTYFDTFLENEKSSKLTTLSLALDVISKAKDIDEEYKLKNLIEKVTDDTLQDLSGLYD</sequence>
<reference evidence="2" key="1">
    <citation type="submission" date="2016-01" db="EMBL/GenBank/DDBJ databases">
        <authorList>
            <person name="Mitreva M."/>
            <person name="Pepin K.H."/>
            <person name="Mihindukulasuriya K.A."/>
            <person name="Fulton R."/>
            <person name="Fronick C."/>
            <person name="O'Laughlin M."/>
            <person name="Miner T."/>
            <person name="Herter B."/>
            <person name="Rosa B.A."/>
            <person name="Cordes M."/>
            <person name="Tomlinson C."/>
            <person name="Wollam A."/>
            <person name="Palsikar V.B."/>
            <person name="Mardis E.R."/>
            <person name="Wilson R.K."/>
        </authorList>
    </citation>
    <scope>NUCLEOTIDE SEQUENCE [LARGE SCALE GENOMIC DNA]</scope>
    <source>
        <strain evidence="2">KA00185</strain>
    </source>
</reference>
<evidence type="ECO:0000313" key="1">
    <source>
        <dbReference type="EMBL" id="KXB63326.1"/>
    </source>
</evidence>
<evidence type="ECO:0000313" key="2">
    <source>
        <dbReference type="Proteomes" id="UP000070483"/>
    </source>
</evidence>
<dbReference type="EMBL" id="LSDD01000113">
    <property type="protein sequence ID" value="KXB63326.1"/>
    <property type="molecule type" value="Genomic_DNA"/>
</dbReference>